<keyword evidence="3 6" id="KW-0808">Transferase</keyword>
<dbReference type="Proteomes" id="UP001629536">
    <property type="component" value="Unassembled WGS sequence"/>
</dbReference>
<accession>A0ABW9F5P7</accession>
<keyword evidence="2 6" id="KW-0489">Methyltransferase</keyword>
<evidence type="ECO:0000256" key="1">
    <source>
        <dbReference type="ARBA" id="ARBA00011975"/>
    </source>
</evidence>
<gene>
    <name evidence="7" type="ORF">ABGF40_03735</name>
</gene>
<comment type="similarity">
    <text evidence="6">Belongs to the class I-like SAM-binding methyltransferase superfamily. C5-methyltransferase family.</text>
</comment>
<comment type="caution">
    <text evidence="7">The sequence shown here is derived from an EMBL/GenBank/DDBJ whole genome shotgun (WGS) entry which is preliminary data.</text>
</comment>
<dbReference type="Gene3D" id="3.40.50.150">
    <property type="entry name" value="Vaccinia Virus protein VP39"/>
    <property type="match status" value="1"/>
</dbReference>
<dbReference type="InterPro" id="IPR001525">
    <property type="entry name" value="C5_MeTfrase"/>
</dbReference>
<dbReference type="EMBL" id="JBFNFH010000006">
    <property type="protein sequence ID" value="MFM1524776.1"/>
    <property type="molecule type" value="Genomic_DNA"/>
</dbReference>
<dbReference type="PRINTS" id="PR00105">
    <property type="entry name" value="C5METTRFRASE"/>
</dbReference>
<evidence type="ECO:0000256" key="6">
    <source>
        <dbReference type="PROSITE-ProRule" id="PRU01016"/>
    </source>
</evidence>
<keyword evidence="5" id="KW-0680">Restriction system</keyword>
<name>A0ABW9F5P7_9FIRM</name>
<sequence length="485" mass="55255">MKELTLGSLFDGSGGFPLAAKIAGIKPVWASEVELFPIRVTTKRLPEIKHLGDIRNINGKEIEPVDIITFGSPCQDLSIAGKRDGLKGSKSNLFFEAIRIIKEMRKKTNDTKPRYIIWENVTGAFSSNKGEDFRRVLDEIIGIKGSYPKVPIPYKGKWAYKDIIMADGFSLAYRVLDAQYFGVPQRRRRIFLVADFNGTSAKEILFDKESLPWNFKKSKTKEQRNTRNIEDCFGETICINDQGGERMDIQREVSGTLKAKGGIPPLVFENHGQDTRFKGPINKSQTLSSSLGTGGNNQPFVVYDIRQTSENTKNKRHNIYKSNLSRTIDTGGNNPTRNQGGMAIVNKDILSMSKNSYFTQANKNITSSLVATDYKDPPLILNKFVRRLTPKECGRLQGFPDYWCDDLETENPTREDMEFWRKVFDEDSRIRNLKKRKTDEQIKKWLKNPYSDSSEYKMWGNGIALPCVVYIFNNLLDYLSKLSDI</sequence>
<feature type="active site" evidence="6">
    <location>
        <position position="74"/>
    </location>
</feature>
<organism evidence="7 8">
    <name type="scientific">Helcococcus bovis</name>
    <dbReference type="NCBI Taxonomy" id="3153252"/>
    <lineage>
        <taxon>Bacteria</taxon>
        <taxon>Bacillati</taxon>
        <taxon>Bacillota</taxon>
        <taxon>Tissierellia</taxon>
        <taxon>Tissierellales</taxon>
        <taxon>Peptoniphilaceae</taxon>
        <taxon>Helcococcus</taxon>
    </lineage>
</organism>
<evidence type="ECO:0000256" key="3">
    <source>
        <dbReference type="ARBA" id="ARBA00022679"/>
    </source>
</evidence>
<protein>
    <recommendedName>
        <fullName evidence="1">DNA (cytosine-5-)-methyltransferase</fullName>
        <ecNumber evidence="1">2.1.1.37</ecNumber>
    </recommendedName>
</protein>
<dbReference type="InterPro" id="IPR018117">
    <property type="entry name" value="C5_DNA_meth_AS"/>
</dbReference>
<keyword evidence="8" id="KW-1185">Reference proteome</keyword>
<evidence type="ECO:0000256" key="5">
    <source>
        <dbReference type="ARBA" id="ARBA00022747"/>
    </source>
</evidence>
<evidence type="ECO:0000256" key="2">
    <source>
        <dbReference type="ARBA" id="ARBA00022603"/>
    </source>
</evidence>
<dbReference type="PROSITE" id="PS00094">
    <property type="entry name" value="C5_MTASE_1"/>
    <property type="match status" value="1"/>
</dbReference>
<dbReference type="RefSeq" id="WP_408126476.1">
    <property type="nucleotide sequence ID" value="NZ_JBFNFH010000006.1"/>
</dbReference>
<dbReference type="Gene3D" id="3.90.120.10">
    <property type="entry name" value="DNA Methylase, subunit A, domain 2"/>
    <property type="match status" value="1"/>
</dbReference>
<proteinExistence type="inferred from homology"/>
<dbReference type="SUPFAM" id="SSF53335">
    <property type="entry name" value="S-adenosyl-L-methionine-dependent methyltransferases"/>
    <property type="match status" value="1"/>
</dbReference>
<reference evidence="7 8" key="1">
    <citation type="journal article" date="2024" name="Front. Microbiol.">
        <title>Pangenomic and biochemical analyses of Helcococcus ovis reveal widespread tetracycline resistance and a novel bacterial species, Helcococcus bovis.</title>
        <authorList>
            <person name="Cunha F."/>
            <person name="Zhai Y."/>
            <person name="Casaro S."/>
            <person name="Jones K.L."/>
            <person name="Hernandez M."/>
            <person name="Bisinotto R.S."/>
            <person name="Kariyawasam S."/>
            <person name="Brown M.B."/>
            <person name="Phillips A."/>
            <person name="Jeong K.C."/>
            <person name="Galvao K.N."/>
        </authorList>
    </citation>
    <scope>NUCLEOTIDE SEQUENCE [LARGE SCALE GENOMIC DNA]</scope>
    <source>
        <strain evidence="7 8">KG197</strain>
    </source>
</reference>
<dbReference type="InterPro" id="IPR029063">
    <property type="entry name" value="SAM-dependent_MTases_sf"/>
</dbReference>
<evidence type="ECO:0000313" key="8">
    <source>
        <dbReference type="Proteomes" id="UP001629536"/>
    </source>
</evidence>
<evidence type="ECO:0000256" key="4">
    <source>
        <dbReference type="ARBA" id="ARBA00022691"/>
    </source>
</evidence>
<dbReference type="GO" id="GO:0008168">
    <property type="term" value="F:methyltransferase activity"/>
    <property type="evidence" value="ECO:0007669"/>
    <property type="project" value="UniProtKB-KW"/>
</dbReference>
<dbReference type="PROSITE" id="PS51679">
    <property type="entry name" value="SAM_MT_C5"/>
    <property type="match status" value="1"/>
</dbReference>
<dbReference type="InterPro" id="IPR050750">
    <property type="entry name" value="C5-MTase"/>
</dbReference>
<evidence type="ECO:0000313" key="7">
    <source>
        <dbReference type="EMBL" id="MFM1524776.1"/>
    </source>
</evidence>
<dbReference type="EC" id="2.1.1.37" evidence="1"/>
<keyword evidence="4 6" id="KW-0949">S-adenosyl-L-methionine</keyword>
<dbReference type="GO" id="GO:0032259">
    <property type="term" value="P:methylation"/>
    <property type="evidence" value="ECO:0007669"/>
    <property type="project" value="UniProtKB-KW"/>
</dbReference>
<dbReference type="Pfam" id="PF00145">
    <property type="entry name" value="DNA_methylase"/>
    <property type="match status" value="2"/>
</dbReference>
<dbReference type="PANTHER" id="PTHR46098:SF1">
    <property type="entry name" value="TRNA (CYTOSINE(38)-C(5))-METHYLTRANSFERASE"/>
    <property type="match status" value="1"/>
</dbReference>
<dbReference type="PANTHER" id="PTHR46098">
    <property type="entry name" value="TRNA (CYTOSINE(38)-C(5))-METHYLTRANSFERASE"/>
    <property type="match status" value="1"/>
</dbReference>